<name>A0A9N8EJE1_9STRA</name>
<dbReference type="InterPro" id="IPR017871">
    <property type="entry name" value="ABC_transporter-like_CS"/>
</dbReference>
<evidence type="ECO:0000256" key="4">
    <source>
        <dbReference type="ARBA" id="ARBA00022737"/>
    </source>
</evidence>
<dbReference type="EMBL" id="CAICTM010001193">
    <property type="protein sequence ID" value="CAB9521445.1"/>
    <property type="molecule type" value="Genomic_DNA"/>
</dbReference>
<evidence type="ECO:0000256" key="5">
    <source>
        <dbReference type="ARBA" id="ARBA00022741"/>
    </source>
</evidence>
<dbReference type="SMART" id="SM00382">
    <property type="entry name" value="AAA"/>
    <property type="match status" value="1"/>
</dbReference>
<dbReference type="Pfam" id="PF00005">
    <property type="entry name" value="ABC_tran"/>
    <property type="match status" value="2"/>
</dbReference>
<keyword evidence="4" id="KW-0677">Repeat</keyword>
<evidence type="ECO:0000256" key="1">
    <source>
        <dbReference type="ARBA" id="ARBA00022490"/>
    </source>
</evidence>
<evidence type="ECO:0000256" key="8">
    <source>
        <dbReference type="ARBA" id="ARBA00022845"/>
    </source>
</evidence>
<keyword evidence="1" id="KW-0963">Cytoplasm</keyword>
<dbReference type="PANTHER" id="PTHR42855">
    <property type="entry name" value="ABC TRANSPORTER ATP-BINDING SUBUNIT"/>
    <property type="match status" value="1"/>
</dbReference>
<dbReference type="FunFam" id="3.40.50.300:FF:000011">
    <property type="entry name" value="Putative ABC transporter ATP-binding component"/>
    <property type="match status" value="1"/>
</dbReference>
<dbReference type="GO" id="GO:0000049">
    <property type="term" value="F:tRNA binding"/>
    <property type="evidence" value="ECO:0007669"/>
    <property type="project" value="UniProtKB-KW"/>
</dbReference>
<gene>
    <name evidence="13" type="ORF">SEMRO_1195_G251380.1</name>
</gene>
<evidence type="ECO:0000256" key="10">
    <source>
        <dbReference type="ARBA" id="ARBA00022917"/>
    </source>
</evidence>
<dbReference type="FunFam" id="3.40.50.300:FF:000183">
    <property type="entry name" value="ABC transporter ATP-binding protein yjjK"/>
    <property type="match status" value="1"/>
</dbReference>
<dbReference type="OrthoDB" id="6500128at2759"/>
<keyword evidence="9" id="KW-0694">RNA-binding</keyword>
<keyword evidence="8" id="KW-0810">Translation regulation</keyword>
<sequence>MEQRNGWAVLTKAEEIATKLRIRHLQDQPLSQLSGGERKRVALASALVQEPDVLLLDEPTNFLSLAGVQWLSDLLKENPKLTLLMVTHDRAFLDEVSNCIYELDHGSLYQHEGTYAQYLEAKEARWAAQDAATQAAKTKFRGELEWMRRQPQARQSKAKARIDAFYKLEKATKPRPRDASLNIENAGQERRLGGKILELRNLNLKFGDRVMLSDFSYDFCAGDRICLVGSNGVGKTTFLKVLTGDLPFDSGKREVGETIVMGVYDQLGLTLTEQEQRELTVLDFVLEKVQATQSPGSDNPGVVAQDEARRLLKQFEFPRPRWMERVSMLSGGEKRRLQLLEVISKRPNFLLMDEPSCDMDLNTLAALEAYLNDFKGVVIAVSHDRSFADRCSDHLFVFEGDGIVKDYQGSLSEYASCLIDLEDDKIQKQQLGGTTVEKGQKRMDFKEDKAKRNEQRNAIRRAKKDMSNLERAIEKLKAQAHSVQTEIDGSSDEGWTVLAELTEKMNKLNDEIDEKEMRWLEVAEELEAAELEV</sequence>
<accession>A0A9N8EJE1</accession>
<dbReference type="InterPro" id="IPR032781">
    <property type="entry name" value="ABC_tran_Xtn"/>
</dbReference>
<dbReference type="Proteomes" id="UP001153069">
    <property type="component" value="Unassembled WGS sequence"/>
</dbReference>
<protein>
    <submittedName>
        <fullName evidence="13">ATP-binding protein ChvD</fullName>
    </submittedName>
</protein>
<keyword evidence="5" id="KW-0547">Nucleotide-binding</keyword>
<evidence type="ECO:0000256" key="6">
    <source>
        <dbReference type="ARBA" id="ARBA00022801"/>
    </source>
</evidence>
<dbReference type="InterPro" id="IPR003439">
    <property type="entry name" value="ABC_transporter-like_ATP-bd"/>
</dbReference>
<comment type="caution">
    <text evidence="13">The sequence shown here is derived from an EMBL/GenBank/DDBJ whole genome shotgun (WGS) entry which is preliminary data.</text>
</comment>
<keyword evidence="7 13" id="KW-0067">ATP-binding</keyword>
<dbReference type="PROSITE" id="PS50893">
    <property type="entry name" value="ABC_TRANSPORTER_2"/>
    <property type="match status" value="1"/>
</dbReference>
<feature type="domain" description="ABC transporter" evidence="12">
    <location>
        <begin position="197"/>
        <end position="425"/>
    </location>
</feature>
<dbReference type="Gene3D" id="3.40.50.300">
    <property type="entry name" value="P-loop containing nucleotide triphosphate hydrolases"/>
    <property type="match status" value="2"/>
</dbReference>
<proteinExistence type="predicted"/>
<keyword evidence="10" id="KW-0648">Protein biosynthesis</keyword>
<dbReference type="InterPro" id="IPR051309">
    <property type="entry name" value="ABCF_ATPase"/>
</dbReference>
<dbReference type="GO" id="GO:0016887">
    <property type="term" value="F:ATP hydrolysis activity"/>
    <property type="evidence" value="ECO:0007669"/>
    <property type="project" value="InterPro"/>
</dbReference>
<evidence type="ECO:0000259" key="12">
    <source>
        <dbReference type="PROSITE" id="PS50893"/>
    </source>
</evidence>
<evidence type="ECO:0000256" key="11">
    <source>
        <dbReference type="SAM" id="Coils"/>
    </source>
</evidence>
<keyword evidence="3" id="KW-0699">rRNA-binding</keyword>
<dbReference type="PANTHER" id="PTHR42855:SF1">
    <property type="entry name" value="ABC TRANSPORTER DOMAIN-CONTAINING PROTEIN"/>
    <property type="match status" value="1"/>
</dbReference>
<dbReference type="Pfam" id="PF12848">
    <property type="entry name" value="ABC_tran_Xtn"/>
    <property type="match status" value="1"/>
</dbReference>
<evidence type="ECO:0000256" key="7">
    <source>
        <dbReference type="ARBA" id="ARBA00022840"/>
    </source>
</evidence>
<dbReference type="GO" id="GO:0006417">
    <property type="term" value="P:regulation of translation"/>
    <property type="evidence" value="ECO:0007669"/>
    <property type="project" value="UniProtKB-KW"/>
</dbReference>
<dbReference type="PROSITE" id="PS00211">
    <property type="entry name" value="ABC_TRANSPORTER_1"/>
    <property type="match status" value="1"/>
</dbReference>
<evidence type="ECO:0000313" key="13">
    <source>
        <dbReference type="EMBL" id="CAB9521445.1"/>
    </source>
</evidence>
<evidence type="ECO:0000313" key="14">
    <source>
        <dbReference type="Proteomes" id="UP001153069"/>
    </source>
</evidence>
<evidence type="ECO:0000256" key="3">
    <source>
        <dbReference type="ARBA" id="ARBA00022730"/>
    </source>
</evidence>
<dbReference type="AlphaFoldDB" id="A0A9N8EJE1"/>
<evidence type="ECO:0000256" key="2">
    <source>
        <dbReference type="ARBA" id="ARBA00022555"/>
    </source>
</evidence>
<reference evidence="13" key="1">
    <citation type="submission" date="2020-06" db="EMBL/GenBank/DDBJ databases">
        <authorList>
            <consortium name="Plant Systems Biology data submission"/>
        </authorList>
    </citation>
    <scope>NUCLEOTIDE SEQUENCE</scope>
    <source>
        <strain evidence="13">D6</strain>
    </source>
</reference>
<dbReference type="InterPro" id="IPR003593">
    <property type="entry name" value="AAA+_ATPase"/>
</dbReference>
<dbReference type="InterPro" id="IPR027417">
    <property type="entry name" value="P-loop_NTPase"/>
</dbReference>
<dbReference type="GO" id="GO:0006412">
    <property type="term" value="P:translation"/>
    <property type="evidence" value="ECO:0007669"/>
    <property type="project" value="UniProtKB-KW"/>
</dbReference>
<evidence type="ECO:0000256" key="9">
    <source>
        <dbReference type="ARBA" id="ARBA00022884"/>
    </source>
</evidence>
<keyword evidence="6" id="KW-0378">Hydrolase</keyword>
<dbReference type="CDD" id="cd03221">
    <property type="entry name" value="ABCF_EF-3"/>
    <property type="match status" value="1"/>
</dbReference>
<dbReference type="SUPFAM" id="SSF52540">
    <property type="entry name" value="P-loop containing nucleoside triphosphate hydrolases"/>
    <property type="match status" value="2"/>
</dbReference>
<dbReference type="GO" id="GO:0019843">
    <property type="term" value="F:rRNA binding"/>
    <property type="evidence" value="ECO:0007669"/>
    <property type="project" value="UniProtKB-KW"/>
</dbReference>
<organism evidence="13 14">
    <name type="scientific">Seminavis robusta</name>
    <dbReference type="NCBI Taxonomy" id="568900"/>
    <lineage>
        <taxon>Eukaryota</taxon>
        <taxon>Sar</taxon>
        <taxon>Stramenopiles</taxon>
        <taxon>Ochrophyta</taxon>
        <taxon>Bacillariophyta</taxon>
        <taxon>Bacillariophyceae</taxon>
        <taxon>Bacillariophycidae</taxon>
        <taxon>Naviculales</taxon>
        <taxon>Naviculaceae</taxon>
        <taxon>Seminavis</taxon>
    </lineage>
</organism>
<keyword evidence="11" id="KW-0175">Coiled coil</keyword>
<keyword evidence="14" id="KW-1185">Reference proteome</keyword>
<keyword evidence="2" id="KW-0820">tRNA-binding</keyword>
<dbReference type="GO" id="GO:0005524">
    <property type="term" value="F:ATP binding"/>
    <property type="evidence" value="ECO:0007669"/>
    <property type="project" value="UniProtKB-KW"/>
</dbReference>
<feature type="coiled-coil region" evidence="11">
    <location>
        <begin position="445"/>
        <end position="518"/>
    </location>
</feature>